<evidence type="ECO:0000256" key="6">
    <source>
        <dbReference type="ARBA" id="ARBA00022968"/>
    </source>
</evidence>
<dbReference type="SUPFAM" id="SSF52540">
    <property type="entry name" value="P-loop containing nucleoside triphosphate hydrolases"/>
    <property type="match status" value="1"/>
</dbReference>
<keyword evidence="4" id="KW-0808">Transferase</keyword>
<keyword evidence="13" id="KW-1185">Reference proteome</keyword>
<dbReference type="InterPro" id="IPR007734">
    <property type="entry name" value="Heparan_SO4_2-O-STrfase"/>
</dbReference>
<keyword evidence="7 12" id="KW-1133">Transmembrane helix</keyword>
<keyword evidence="5 12" id="KW-0812">Transmembrane</keyword>
<dbReference type="PROSITE" id="PS51257">
    <property type="entry name" value="PROKAR_LIPOPROTEIN"/>
    <property type="match status" value="1"/>
</dbReference>
<evidence type="ECO:0000256" key="8">
    <source>
        <dbReference type="ARBA" id="ARBA00023034"/>
    </source>
</evidence>
<evidence type="ECO:0000256" key="9">
    <source>
        <dbReference type="ARBA" id="ARBA00023136"/>
    </source>
</evidence>
<sequence>MIFKKSILNNNLLLFACTLFFVVVILYFEIRVLNLEGTNDKLVSEVAIVRKQILVNNEASIPSPIIGGGAGGGALVEVPNVNLRDRKDLVVIYNRVPKTGSTSFINVAYDLCRLNSYHVLHINVTGNMHVLSLANQARFAFNVSKWDSIKPALYHGHIAYVDFDKFGVNLKPVWINLIRRPLDRLVSYYYFLRYGDDFRPYLVRRKHGDKVTFDECVEKKQPDCHPDNMWLQVPFFCGHSALCWEPGNKWALEEAKRNLISHYLLVGVTEEMEEFIRLLEVTLPSFFQGASKHYLSSKKSHLRRTVQKADPSPSTIKKIQDSKVWQMEQELYDFALAQFHFMRKRTLGLSASNKTSQFTTERSQQFMYEKIRPK</sequence>
<comment type="subcellular location">
    <subcellularLocation>
        <location evidence="1">Golgi apparatus membrane</location>
        <topology evidence="1">Single-pass type II membrane protein</topology>
    </subcellularLocation>
</comment>
<evidence type="ECO:0000256" key="4">
    <source>
        <dbReference type="ARBA" id="ARBA00022679"/>
    </source>
</evidence>
<dbReference type="GeneID" id="113213296"/>
<dbReference type="InterPro" id="IPR027417">
    <property type="entry name" value="P-loop_NTPase"/>
</dbReference>
<comment type="similarity">
    <text evidence="2">Belongs to the sulfotransferase 3 family.</text>
</comment>
<gene>
    <name evidence="14" type="primary">LOC113213296</name>
</gene>
<accession>A0A6J1TBF9</accession>
<keyword evidence="8" id="KW-0333">Golgi apparatus</keyword>
<proteinExistence type="inferred from homology"/>
<dbReference type="OrthoDB" id="10019582at2759"/>
<dbReference type="Gene3D" id="3.40.50.300">
    <property type="entry name" value="P-loop containing nucleotide triphosphate hydrolases"/>
    <property type="match status" value="1"/>
</dbReference>
<evidence type="ECO:0000256" key="11">
    <source>
        <dbReference type="ARBA" id="ARBA00023180"/>
    </source>
</evidence>
<protein>
    <submittedName>
        <fullName evidence="14">Heparin sulfate O-sulfotransferase</fullName>
    </submittedName>
</protein>
<evidence type="ECO:0000256" key="12">
    <source>
        <dbReference type="SAM" id="Phobius"/>
    </source>
</evidence>
<dbReference type="Pfam" id="PF03567">
    <property type="entry name" value="Sulfotransfer_2"/>
    <property type="match status" value="1"/>
</dbReference>
<reference evidence="14" key="1">
    <citation type="submission" date="2025-08" db="UniProtKB">
        <authorList>
            <consortium name="RefSeq"/>
        </authorList>
    </citation>
    <scope>IDENTIFICATION</scope>
    <source>
        <tissue evidence="14">Whole organism</tissue>
    </source>
</reference>
<dbReference type="CTD" id="44433"/>
<evidence type="ECO:0000313" key="13">
    <source>
        <dbReference type="Proteomes" id="UP000504606"/>
    </source>
</evidence>
<dbReference type="AlphaFoldDB" id="A0A6J1TBF9"/>
<dbReference type="Proteomes" id="UP000504606">
    <property type="component" value="Unplaced"/>
</dbReference>
<evidence type="ECO:0000256" key="5">
    <source>
        <dbReference type="ARBA" id="ARBA00022692"/>
    </source>
</evidence>
<dbReference type="GO" id="GO:0015012">
    <property type="term" value="P:heparan sulfate proteoglycan biosynthetic process"/>
    <property type="evidence" value="ECO:0007669"/>
    <property type="project" value="UniProtKB-ARBA"/>
</dbReference>
<dbReference type="PANTHER" id="PTHR12129">
    <property type="entry name" value="HEPARAN SULFATE 2-O-SULFOTRANSFERASE"/>
    <property type="match status" value="1"/>
</dbReference>
<dbReference type="GO" id="GO:0004394">
    <property type="term" value="F:heparan sulfate 2-sulfotransferase activity"/>
    <property type="evidence" value="ECO:0007669"/>
    <property type="project" value="TreeGrafter"/>
</dbReference>
<keyword evidence="11" id="KW-0325">Glycoprotein</keyword>
<dbReference type="RefSeq" id="XP_026288106.1">
    <property type="nucleotide sequence ID" value="XM_026432321.2"/>
</dbReference>
<dbReference type="GO" id="GO:0000139">
    <property type="term" value="C:Golgi membrane"/>
    <property type="evidence" value="ECO:0007669"/>
    <property type="project" value="UniProtKB-SubCell"/>
</dbReference>
<dbReference type="KEGG" id="foc:113213296"/>
<name>A0A6J1TBF9_FRAOC</name>
<comment type="subunit">
    <text evidence="3">Homotrimer.</text>
</comment>
<organism evidence="13 14">
    <name type="scientific">Frankliniella occidentalis</name>
    <name type="common">Western flower thrips</name>
    <name type="synonym">Euthrips occidentalis</name>
    <dbReference type="NCBI Taxonomy" id="133901"/>
    <lineage>
        <taxon>Eukaryota</taxon>
        <taxon>Metazoa</taxon>
        <taxon>Ecdysozoa</taxon>
        <taxon>Arthropoda</taxon>
        <taxon>Hexapoda</taxon>
        <taxon>Insecta</taxon>
        <taxon>Pterygota</taxon>
        <taxon>Neoptera</taxon>
        <taxon>Paraneoptera</taxon>
        <taxon>Thysanoptera</taxon>
        <taxon>Terebrantia</taxon>
        <taxon>Thripoidea</taxon>
        <taxon>Thripidae</taxon>
        <taxon>Frankliniella</taxon>
    </lineage>
</organism>
<keyword evidence="6" id="KW-0735">Signal-anchor</keyword>
<evidence type="ECO:0000256" key="2">
    <source>
        <dbReference type="ARBA" id="ARBA00010569"/>
    </source>
</evidence>
<evidence type="ECO:0000256" key="10">
    <source>
        <dbReference type="ARBA" id="ARBA00023157"/>
    </source>
</evidence>
<dbReference type="FunFam" id="3.40.50.300:FF:001418">
    <property type="entry name" value="Heparan sulfate 2-o-sulfotransferase"/>
    <property type="match status" value="1"/>
</dbReference>
<dbReference type="InterPro" id="IPR005331">
    <property type="entry name" value="Sulfotransferase"/>
</dbReference>
<dbReference type="PANTHER" id="PTHR12129:SF17">
    <property type="entry name" value="HEPARAN SULFATE 2-O-SULFOTRANSFERASE 1"/>
    <property type="match status" value="1"/>
</dbReference>
<evidence type="ECO:0000313" key="14">
    <source>
        <dbReference type="RefSeq" id="XP_026288106.1"/>
    </source>
</evidence>
<evidence type="ECO:0000256" key="3">
    <source>
        <dbReference type="ARBA" id="ARBA00011233"/>
    </source>
</evidence>
<keyword evidence="9 12" id="KW-0472">Membrane</keyword>
<evidence type="ECO:0000256" key="1">
    <source>
        <dbReference type="ARBA" id="ARBA00004323"/>
    </source>
</evidence>
<evidence type="ECO:0000256" key="7">
    <source>
        <dbReference type="ARBA" id="ARBA00022989"/>
    </source>
</evidence>
<feature type="transmembrane region" description="Helical" evidence="12">
    <location>
        <begin position="12"/>
        <end position="30"/>
    </location>
</feature>
<keyword evidence="10" id="KW-1015">Disulfide bond</keyword>